<dbReference type="GeneID" id="94287829"/>
<name>A0A836HJH9_9TRYP</name>
<sequence>MLTLARHRCCRPAAHCSEECGVCQQDPPSRRALLSASAGARATPESRRLHHWRVVSTALLGSPSGAGSQSCWTDFPATTALGGATTTTDCHDRAVRRLEDFMGFHFLPIAMRHNCPPSPPLLQPTGGATLREGEGGESRTYSFLLADSSCTSASVSTVTVAAAAIVDLRAAPLTAYAADLGCIGATLRWIIFTHCYVDGASGLTKLLGRFPAARVVPGIPLTPVGTAEDVQLSPRLRLRTVRVPAFSPERLLVEICLSEVRTGLCMGVLWSTGAAPRWDLLQWSFCPRETTGGPVPPFAFISSSGGDRDAALVHTHGVLRRYVLDVYFAPLRAVGSGPRGKSGEAAKTTRTDAATMSKEREATGVVADCDALQRVVLLPAHGGYCNVTSQPDLYWAAHLGDLTRMRHSRTVIDTLATTTEAFAKDSRRLPPLPHPPSFDASRVVHLRQLLALLQPEHRAACAAEFPADMQQALRYTFDPAVARGDSWSTPRQQLASFSSYVSLVDVRSATAYHALHLCGAVSVPVSFPGAAYGASKAELWLPCATEEQHAEVLQRLSALSPESRVHILTLADLPCPSE</sequence>
<dbReference type="SUPFAM" id="SSF52821">
    <property type="entry name" value="Rhodanese/Cell cycle control phosphatase"/>
    <property type="match status" value="1"/>
</dbReference>
<dbReference type="GO" id="GO:0006749">
    <property type="term" value="P:glutathione metabolic process"/>
    <property type="evidence" value="ECO:0007669"/>
    <property type="project" value="TreeGrafter"/>
</dbReference>
<keyword evidence="3" id="KW-1185">Reference proteome</keyword>
<dbReference type="InterPro" id="IPR051682">
    <property type="entry name" value="Mito_Persulfide_Diox"/>
</dbReference>
<dbReference type="Proteomes" id="UP000674318">
    <property type="component" value="Unassembled WGS sequence"/>
</dbReference>
<feature type="compositionally biased region" description="Basic and acidic residues" evidence="1">
    <location>
        <begin position="341"/>
        <end position="350"/>
    </location>
</feature>
<dbReference type="OrthoDB" id="449487at2759"/>
<evidence type="ECO:0000313" key="2">
    <source>
        <dbReference type="EMBL" id="KAG5493874.1"/>
    </source>
</evidence>
<dbReference type="KEGG" id="phet:94287829"/>
<feature type="region of interest" description="Disordered" evidence="1">
    <location>
        <begin position="337"/>
        <end position="359"/>
    </location>
</feature>
<dbReference type="InterPro" id="IPR036873">
    <property type="entry name" value="Rhodanese-like_dom_sf"/>
</dbReference>
<dbReference type="AlphaFoldDB" id="A0A836HJH9"/>
<proteinExistence type="predicted"/>
<evidence type="ECO:0000256" key="1">
    <source>
        <dbReference type="SAM" id="MobiDB-lite"/>
    </source>
</evidence>
<evidence type="ECO:0000313" key="3">
    <source>
        <dbReference type="Proteomes" id="UP000674318"/>
    </source>
</evidence>
<comment type="caution">
    <text evidence="2">The sequence shown here is derived from an EMBL/GenBank/DDBJ whole genome shotgun (WGS) entry which is preliminary data.</text>
</comment>
<dbReference type="PANTHER" id="PTHR43084">
    <property type="entry name" value="PERSULFIDE DIOXYGENASE ETHE1"/>
    <property type="match status" value="1"/>
</dbReference>
<dbReference type="EMBL" id="JAFJZO010000034">
    <property type="protein sequence ID" value="KAG5493874.1"/>
    <property type="molecule type" value="Genomic_DNA"/>
</dbReference>
<protein>
    <submittedName>
        <fullName evidence="2">Uncharacterized protein</fullName>
    </submittedName>
</protein>
<dbReference type="GO" id="GO:0050313">
    <property type="term" value="F:sulfur dioxygenase activity"/>
    <property type="evidence" value="ECO:0007669"/>
    <property type="project" value="TreeGrafter"/>
</dbReference>
<dbReference type="PANTHER" id="PTHR43084:SF1">
    <property type="entry name" value="PERSULFIDE DIOXYGENASE ETHE1, MITOCHONDRIAL"/>
    <property type="match status" value="1"/>
</dbReference>
<dbReference type="RefSeq" id="XP_067753909.1">
    <property type="nucleotide sequence ID" value="XM_067897752.1"/>
</dbReference>
<gene>
    <name evidence="2" type="ORF">JKF63_01706</name>
</gene>
<reference evidence="2 3" key="1">
    <citation type="submission" date="2021-02" db="EMBL/GenBank/DDBJ databases">
        <title>Porcisia hertigi Genome sequencing and assembly.</title>
        <authorList>
            <person name="Almutairi H."/>
            <person name="Gatherer D."/>
        </authorList>
    </citation>
    <scope>NUCLEOTIDE SEQUENCE [LARGE SCALE GENOMIC DNA]</scope>
    <source>
        <strain evidence="2 3">C119</strain>
    </source>
</reference>
<dbReference type="GO" id="GO:0070813">
    <property type="term" value="P:hydrogen sulfide metabolic process"/>
    <property type="evidence" value="ECO:0007669"/>
    <property type="project" value="TreeGrafter"/>
</dbReference>
<organism evidence="2 3">
    <name type="scientific">Porcisia hertigi</name>
    <dbReference type="NCBI Taxonomy" id="2761500"/>
    <lineage>
        <taxon>Eukaryota</taxon>
        <taxon>Discoba</taxon>
        <taxon>Euglenozoa</taxon>
        <taxon>Kinetoplastea</taxon>
        <taxon>Metakinetoplastina</taxon>
        <taxon>Trypanosomatida</taxon>
        <taxon>Trypanosomatidae</taxon>
        <taxon>Leishmaniinae</taxon>
        <taxon>Porcisia</taxon>
    </lineage>
</organism>
<accession>A0A836HJH9</accession>